<keyword evidence="1" id="KW-1133">Transmembrane helix</keyword>
<evidence type="ECO:0000256" key="1">
    <source>
        <dbReference type="SAM" id="Phobius"/>
    </source>
</evidence>
<sequence length="147" mass="16534">MLVLLTSIVIFSYNYMLALSIAVVGLVSCGLWLSSDNTRSISGCLLVDNTGDIQLFDKPLLAKCTTTDLTCLAVNHYQLLAHSRFSFFGCWLVMVPKNNDASSQTQLFDLTQHQKRIAKQRPKQVFLFRDSVSGQDFSRLARVVRQL</sequence>
<evidence type="ECO:0000313" key="3">
    <source>
        <dbReference type="Proteomes" id="UP000815846"/>
    </source>
</evidence>
<keyword evidence="3" id="KW-1185">Reference proteome</keyword>
<evidence type="ECO:0000313" key="2">
    <source>
        <dbReference type="EMBL" id="TYK65082.1"/>
    </source>
</evidence>
<keyword evidence="1" id="KW-0812">Transmembrane</keyword>
<dbReference type="EMBL" id="PJAI02000014">
    <property type="protein sequence ID" value="TYK65082.1"/>
    <property type="molecule type" value="Genomic_DNA"/>
</dbReference>
<keyword evidence="1" id="KW-0472">Membrane</keyword>
<comment type="caution">
    <text evidence="2">The sequence shown here is derived from an EMBL/GenBank/DDBJ whole genome shotgun (WGS) entry which is preliminary data.</text>
</comment>
<gene>
    <name evidence="2" type="ORF">CWS31_012360</name>
</gene>
<dbReference type="RefSeq" id="WP_101343583.1">
    <property type="nucleotide sequence ID" value="NZ_PJAI02000014.1"/>
</dbReference>
<protein>
    <submittedName>
        <fullName evidence="2">Uncharacterized protein</fullName>
    </submittedName>
</protein>
<name>A0ABY3MVH0_9GAMM</name>
<reference evidence="2 3" key="1">
    <citation type="submission" date="2019-08" db="EMBL/GenBank/DDBJ databases">
        <title>Microbe sample from Colwellia echini.</title>
        <authorList>
            <person name="Christiansen L."/>
            <person name="Pathiraja D."/>
            <person name="Schultz-Johansen M."/>
            <person name="Choi I.-G."/>
            <person name="Stougaard P."/>
        </authorList>
    </citation>
    <scope>NUCLEOTIDE SEQUENCE [LARGE SCALE GENOMIC DNA]</scope>
    <source>
        <strain evidence="2 3">A3</strain>
    </source>
</reference>
<feature type="transmembrane region" description="Helical" evidence="1">
    <location>
        <begin position="12"/>
        <end position="33"/>
    </location>
</feature>
<organism evidence="2 3">
    <name type="scientific">Colwellia echini</name>
    <dbReference type="NCBI Taxonomy" id="1982103"/>
    <lineage>
        <taxon>Bacteria</taxon>
        <taxon>Pseudomonadati</taxon>
        <taxon>Pseudomonadota</taxon>
        <taxon>Gammaproteobacteria</taxon>
        <taxon>Alteromonadales</taxon>
        <taxon>Colwelliaceae</taxon>
        <taxon>Colwellia</taxon>
    </lineage>
</organism>
<accession>A0ABY3MVH0</accession>
<dbReference type="Proteomes" id="UP000815846">
    <property type="component" value="Unassembled WGS sequence"/>
</dbReference>
<proteinExistence type="predicted"/>